<sequence>MKRIPTKISSYQA</sequence>
<evidence type="ECO:0000313" key="2">
    <source>
        <dbReference type="Proteomes" id="UP000015530"/>
    </source>
</evidence>
<dbReference type="EMBL" id="AMYD01002518">
    <property type="protein sequence ID" value="EQB48834.1"/>
    <property type="molecule type" value="Genomic_DNA"/>
</dbReference>
<gene>
    <name evidence="1" type="ORF">CGLO_11898</name>
</gene>
<comment type="caution">
    <text evidence="1">The sequence shown here is derived from an EMBL/GenBank/DDBJ whole genome shotgun (WGS) entry which is preliminary data.</text>
</comment>
<accession>T0KA06</accession>
<name>T0KA06_COLGC</name>
<reference evidence="2" key="1">
    <citation type="journal article" date="2013" name="Mol. Plant Microbe Interact.">
        <title>Global aspects of pacC regulation of pathogenicity genes in Colletotrichum gloeosporioides as revealed by transcriptome analysis.</title>
        <authorList>
            <person name="Alkan N."/>
            <person name="Meng X."/>
            <person name="Friedlander G."/>
            <person name="Reuveni E."/>
            <person name="Sukno S."/>
            <person name="Sherman A."/>
            <person name="Thon M."/>
            <person name="Fluhr R."/>
            <person name="Prusky D."/>
        </authorList>
    </citation>
    <scope>NUCLEOTIDE SEQUENCE [LARGE SCALE GENOMIC DNA]</scope>
    <source>
        <strain evidence="2">Cg-14</strain>
    </source>
</reference>
<evidence type="ECO:0000313" key="1">
    <source>
        <dbReference type="EMBL" id="EQB48834.1"/>
    </source>
</evidence>
<dbReference type="HOGENOM" id="CLU_3435948_0_0_1"/>
<dbReference type="Proteomes" id="UP000015530">
    <property type="component" value="Unassembled WGS sequence"/>
</dbReference>
<organism evidence="1 2">
    <name type="scientific">Colletotrichum gloeosporioides (strain Cg-14)</name>
    <name type="common">Anthracnose fungus</name>
    <name type="synonym">Glomerella cingulata</name>
    <dbReference type="NCBI Taxonomy" id="1237896"/>
    <lineage>
        <taxon>Eukaryota</taxon>
        <taxon>Fungi</taxon>
        <taxon>Dikarya</taxon>
        <taxon>Ascomycota</taxon>
        <taxon>Pezizomycotina</taxon>
        <taxon>Sordariomycetes</taxon>
        <taxon>Hypocreomycetidae</taxon>
        <taxon>Glomerellales</taxon>
        <taxon>Glomerellaceae</taxon>
        <taxon>Colletotrichum</taxon>
        <taxon>Colletotrichum gloeosporioides species complex</taxon>
    </lineage>
</organism>
<protein>
    <submittedName>
        <fullName evidence="1">Uncharacterized protein</fullName>
    </submittedName>
</protein>
<proteinExistence type="predicted"/>